<keyword evidence="2" id="KW-0186">Copper</keyword>
<reference evidence="4 5" key="1">
    <citation type="submission" date="2023-12" db="EMBL/GenBank/DDBJ databases">
        <title>Friends and Foes: Symbiotic and Algicidal bacterial influence on Karenia brevis blooms.</title>
        <authorList>
            <person name="Fei C."/>
            <person name="Mohamed A.R."/>
            <person name="Booker A."/>
            <person name="Arshad M."/>
            <person name="Klass S."/>
            <person name="Ahn S."/>
            <person name="Gilbert P.M."/>
            <person name="Heil C.A."/>
            <person name="Martinez J.M."/>
            <person name="Amin S.A."/>
        </authorList>
    </citation>
    <scope>NUCLEOTIDE SEQUENCE [LARGE SCALE GENOMIC DNA]</scope>
    <source>
        <strain evidence="4 5">CE15</strain>
    </source>
</reference>
<dbReference type="PROSITE" id="PS51257">
    <property type="entry name" value="PROKAR_LIPOPROTEIN"/>
    <property type="match status" value="1"/>
</dbReference>
<accession>A0ABU8EUK9</accession>
<proteinExistence type="inferred from homology"/>
<comment type="similarity">
    <text evidence="1">Belongs to the SCO1/2 family.</text>
</comment>
<dbReference type="InterPro" id="IPR036249">
    <property type="entry name" value="Thioredoxin-like_sf"/>
</dbReference>
<comment type="caution">
    <text evidence="4">The sequence shown here is derived from an EMBL/GenBank/DDBJ whole genome shotgun (WGS) entry which is preliminary data.</text>
</comment>
<dbReference type="PANTHER" id="PTHR12151">
    <property type="entry name" value="ELECTRON TRANSPORT PROTIN SCO1/SENC FAMILY MEMBER"/>
    <property type="match status" value="1"/>
</dbReference>
<gene>
    <name evidence="4" type="ORF">WAE96_13360</name>
</gene>
<dbReference type="InterPro" id="IPR013766">
    <property type="entry name" value="Thioredoxin_domain"/>
</dbReference>
<sequence length="205" mass="23022">MSQFKLLIVTSLIFMVLGCGPKSPPQTNALLYQEAKIVKPFVLQDQNGQQVTNQNLKGNWTLLFLGYTSCPDICPMTLAKLTQITKELSPNFAINVWFVSVDPKRDNAEKRKLYIDYFNPDFTAVSAEHKHLFPFVRNLGLVYAIHDDGESENYTVDHSASVTLVDPNGAVRAIFKPEFAKGKVPLINQSEMTQDLTSIIGYYSN</sequence>
<dbReference type="SUPFAM" id="SSF52833">
    <property type="entry name" value="Thioredoxin-like"/>
    <property type="match status" value="1"/>
</dbReference>
<evidence type="ECO:0000313" key="4">
    <source>
        <dbReference type="EMBL" id="MEI4550652.1"/>
    </source>
</evidence>
<organism evidence="4 5">
    <name type="scientific">Pseudoalteromonas spongiae</name>
    <dbReference type="NCBI Taxonomy" id="298657"/>
    <lineage>
        <taxon>Bacteria</taxon>
        <taxon>Pseudomonadati</taxon>
        <taxon>Pseudomonadota</taxon>
        <taxon>Gammaproteobacteria</taxon>
        <taxon>Alteromonadales</taxon>
        <taxon>Pseudoalteromonadaceae</taxon>
        <taxon>Pseudoalteromonas</taxon>
    </lineage>
</organism>
<keyword evidence="5" id="KW-1185">Reference proteome</keyword>
<evidence type="ECO:0000256" key="2">
    <source>
        <dbReference type="ARBA" id="ARBA00023008"/>
    </source>
</evidence>
<dbReference type="Proteomes" id="UP001382455">
    <property type="component" value="Unassembled WGS sequence"/>
</dbReference>
<evidence type="ECO:0000259" key="3">
    <source>
        <dbReference type="PROSITE" id="PS51352"/>
    </source>
</evidence>
<dbReference type="InterPro" id="IPR003782">
    <property type="entry name" value="SCO1/SenC"/>
</dbReference>
<feature type="domain" description="Thioredoxin" evidence="3">
    <location>
        <begin position="32"/>
        <end position="201"/>
    </location>
</feature>
<dbReference type="RefSeq" id="WP_138629594.1">
    <property type="nucleotide sequence ID" value="NZ_JBAWKS010000001.1"/>
</dbReference>
<name>A0ABU8EUK9_9GAMM</name>
<protein>
    <submittedName>
        <fullName evidence="4">SCO family protein</fullName>
    </submittedName>
</protein>
<dbReference type="EMBL" id="JBAWKS010000001">
    <property type="protein sequence ID" value="MEI4550652.1"/>
    <property type="molecule type" value="Genomic_DNA"/>
</dbReference>
<dbReference type="CDD" id="cd02968">
    <property type="entry name" value="SCO"/>
    <property type="match status" value="1"/>
</dbReference>
<evidence type="ECO:0000256" key="1">
    <source>
        <dbReference type="ARBA" id="ARBA00010996"/>
    </source>
</evidence>
<dbReference type="PANTHER" id="PTHR12151:SF25">
    <property type="entry name" value="LINALOOL DEHYDRATASE_ISOMERASE DOMAIN-CONTAINING PROTEIN"/>
    <property type="match status" value="1"/>
</dbReference>
<evidence type="ECO:0000313" key="5">
    <source>
        <dbReference type="Proteomes" id="UP001382455"/>
    </source>
</evidence>
<dbReference type="PROSITE" id="PS51352">
    <property type="entry name" value="THIOREDOXIN_2"/>
    <property type="match status" value="1"/>
</dbReference>
<dbReference type="Gene3D" id="3.40.30.10">
    <property type="entry name" value="Glutaredoxin"/>
    <property type="match status" value="1"/>
</dbReference>
<dbReference type="Pfam" id="PF02630">
    <property type="entry name" value="SCO1-SenC"/>
    <property type="match status" value="1"/>
</dbReference>